<dbReference type="AlphaFoldDB" id="A0AAF5I249"/>
<evidence type="ECO:0000313" key="3">
    <source>
        <dbReference type="Proteomes" id="UP000035681"/>
    </source>
</evidence>
<organism evidence="3 4">
    <name type="scientific">Strongyloides stercoralis</name>
    <name type="common">Threadworm</name>
    <dbReference type="NCBI Taxonomy" id="6248"/>
    <lineage>
        <taxon>Eukaryota</taxon>
        <taxon>Metazoa</taxon>
        <taxon>Ecdysozoa</taxon>
        <taxon>Nematoda</taxon>
        <taxon>Chromadorea</taxon>
        <taxon>Rhabditida</taxon>
        <taxon>Tylenchina</taxon>
        <taxon>Panagrolaimomorpha</taxon>
        <taxon>Strongyloidoidea</taxon>
        <taxon>Strongyloididae</taxon>
        <taxon>Strongyloides</taxon>
    </lineage>
</organism>
<dbReference type="GO" id="GO:0005929">
    <property type="term" value="C:cilium"/>
    <property type="evidence" value="ECO:0007669"/>
    <property type="project" value="TreeGrafter"/>
</dbReference>
<feature type="coiled-coil region" evidence="1">
    <location>
        <begin position="988"/>
        <end position="1015"/>
    </location>
</feature>
<evidence type="ECO:0000313" key="4">
    <source>
        <dbReference type="WBParaSite" id="TCONS_00010712.p1"/>
    </source>
</evidence>
<evidence type="ECO:0000259" key="2">
    <source>
        <dbReference type="Pfam" id="PF22073"/>
    </source>
</evidence>
<protein>
    <recommendedName>
        <fullName evidence="2">Cep192/Spd-2-like domain-containing protein</fullName>
    </recommendedName>
</protein>
<keyword evidence="3" id="KW-1185">Reference proteome</keyword>
<feature type="domain" description="Cep192/Spd-2-like" evidence="2">
    <location>
        <begin position="280"/>
        <end position="389"/>
    </location>
</feature>
<evidence type="ECO:0000256" key="1">
    <source>
        <dbReference type="SAM" id="Coils"/>
    </source>
</evidence>
<proteinExistence type="predicted"/>
<dbReference type="Pfam" id="PF22073">
    <property type="entry name" value="Cep192_D4"/>
    <property type="match status" value="1"/>
</dbReference>
<name>A0AAF5I249_STRER</name>
<dbReference type="PANTHER" id="PTHR21974:SF2">
    <property type="entry name" value="RE15880P"/>
    <property type="match status" value="1"/>
</dbReference>
<dbReference type="Proteomes" id="UP000035681">
    <property type="component" value="Unplaced"/>
</dbReference>
<accession>A0AAF5I249</accession>
<feature type="coiled-coil region" evidence="1">
    <location>
        <begin position="618"/>
        <end position="671"/>
    </location>
</feature>
<reference evidence="4" key="1">
    <citation type="submission" date="2024-02" db="UniProtKB">
        <authorList>
            <consortium name="WormBaseParasite"/>
        </authorList>
    </citation>
    <scope>IDENTIFICATION</scope>
</reference>
<dbReference type="PANTHER" id="PTHR21974">
    <property type="entry name" value="RE15880P"/>
    <property type="match status" value="1"/>
</dbReference>
<sequence>TQLQFNSSIRGKKRPPKSAIWEKKNNFTISVDYNRTDNLSRISEECPLTSKESSFSSTSSRKSKDRMLKNNAEKKLYNLDDFQENKIDSNEFINGSLFYDKLKMEEKQFCQENIIIQDDPRFDRSKQVKEHSWEPSVYEYSSPHVQNINQETPRRSTGRNDVKDKVQLLETVNSKKLSSEPFNDSPLNPPNYFTSTPIRENNICQSRLFSNFDGPNISTIAVDNSVLFQEFMSNLLKRRNTVNGASSARNIIVESANDITKKRRHSSTSSFSTGGSTLSSILIKEKFLHFGFCPPNCQSILLITIQNNSPNIIKGKLVFKGKKDIFSLCDELKSANGCITFDPNEIKTVYIMFNPKQFGLYQDTLYIYYGVYGISDKPKQKVPIAGICGTTNVHVSIDQSSNMLVKIPNANLNEYLLKTSFAITKFNFTIQNSGSRKAFVVMIPFKIDTISGKCDTINEYVTFHSGSNVILEPSEKFNVSVSHRIPRLFEILQSSNLNGEIEELFRIVIMYGDETQRLRLKEAEVNSKLSYDFEGHSLTKINYINESTSQSNFVLGDIECEDSNINSGSSQISVPLKYTEENEIKKLDLEEIIVHISYLKKTNLILRYYTTLLESDKIKVILDKLEATTKELRKQNENEKKDLENIQQHSIKTVLQKKGEWEDKIKEANVQYQMSLETFNKSEKELKSFKQKNDNNFKILEIFYKQILRLLSLYEISEIQLKNISDYNSNNSIKLIKSFKQLLSEQETYHLARNKWINARTLVIYSQSQIAFGIKKWKKILQEKSNNEKDRYFIFAESKNNFIAALQNIESCQMYIGNKIQFPFVNKNEIANAMNSLNIFFEDVLNDNNAKICLDVFQEMHLKITNLIKWFENVISENIMKDLENNCNSIIDIEEKINEKRKKIIFNKFENINQKIESYKKEDWEKIIEELKTEKFINSDVINIMDLSKLSNYNNSIKIPTFTSKDNKLIFSVQHKINQFEAQKILFESKKKVEIKNQEKKLENELNQRKISKNSYKFN</sequence>
<dbReference type="WBParaSite" id="TCONS_00010712.p1">
    <property type="protein sequence ID" value="TCONS_00010712.p1"/>
    <property type="gene ID" value="XLOC_004219"/>
</dbReference>
<keyword evidence="1" id="KW-0175">Coiled coil</keyword>
<dbReference type="InterPro" id="IPR054090">
    <property type="entry name" value="Cep192_Spd-2-like_dom"/>
</dbReference>